<protein>
    <submittedName>
        <fullName evidence="3">Uncharacterized protein</fullName>
    </submittedName>
</protein>
<sequence>MAGHHTASPFSYTGNEPTPLRHILDAKTTQFNHMADTRNKSLEILCSEKDAEAASLQSRFNQLKEDFEYNLRLIEERDSELSRLESSAEELRAVLTAKDDQLGQCKKLLSGIEEQVQEGKAREARQDQVAQQLQEQLQTSRRSREQEIMRMREQFEQERRQIERKVSKQKEDEEMRHLELKQTYDEARGPPV</sequence>
<feature type="region of interest" description="Disordered" evidence="2">
    <location>
        <begin position="136"/>
        <end position="192"/>
    </location>
</feature>
<reference evidence="3 4" key="1">
    <citation type="journal article" date="2015" name="Genome Biol. Evol.">
        <title>Comparative Genomics of a Bacterivorous Green Alga Reveals Evolutionary Causalities and Consequences of Phago-Mixotrophic Mode of Nutrition.</title>
        <authorList>
            <person name="Burns J.A."/>
            <person name="Paasch A."/>
            <person name="Narechania A."/>
            <person name="Kim E."/>
        </authorList>
    </citation>
    <scope>NUCLEOTIDE SEQUENCE [LARGE SCALE GENOMIC DNA]</scope>
    <source>
        <strain evidence="3 4">PLY_AMNH</strain>
    </source>
</reference>
<dbReference type="EMBL" id="LGRX02012285">
    <property type="protein sequence ID" value="KAK3267644.1"/>
    <property type="molecule type" value="Genomic_DNA"/>
</dbReference>
<evidence type="ECO:0000256" key="2">
    <source>
        <dbReference type="SAM" id="MobiDB-lite"/>
    </source>
</evidence>
<keyword evidence="4" id="KW-1185">Reference proteome</keyword>
<dbReference type="PANTHER" id="PTHR46725:SF1">
    <property type="entry name" value="COILED-COIL DOMAIN-CONTAINING PROTEIN 57"/>
    <property type="match status" value="1"/>
</dbReference>
<dbReference type="GO" id="GO:0060271">
    <property type="term" value="P:cilium assembly"/>
    <property type="evidence" value="ECO:0007669"/>
    <property type="project" value="TreeGrafter"/>
</dbReference>
<organism evidence="3 4">
    <name type="scientific">Cymbomonas tetramitiformis</name>
    <dbReference type="NCBI Taxonomy" id="36881"/>
    <lineage>
        <taxon>Eukaryota</taxon>
        <taxon>Viridiplantae</taxon>
        <taxon>Chlorophyta</taxon>
        <taxon>Pyramimonadophyceae</taxon>
        <taxon>Pyramimonadales</taxon>
        <taxon>Pyramimonadaceae</taxon>
        <taxon>Cymbomonas</taxon>
    </lineage>
</organism>
<gene>
    <name evidence="3" type="ORF">CYMTET_23818</name>
</gene>
<name>A0AAE0FX76_9CHLO</name>
<dbReference type="GO" id="GO:0045931">
    <property type="term" value="P:positive regulation of mitotic cell cycle"/>
    <property type="evidence" value="ECO:0007669"/>
    <property type="project" value="TreeGrafter"/>
</dbReference>
<dbReference type="AlphaFoldDB" id="A0AAE0FX76"/>
<dbReference type="GO" id="GO:0005876">
    <property type="term" value="C:spindle microtubule"/>
    <property type="evidence" value="ECO:0007669"/>
    <property type="project" value="TreeGrafter"/>
</dbReference>
<feature type="coiled-coil region" evidence="1">
    <location>
        <begin position="46"/>
        <end position="101"/>
    </location>
</feature>
<feature type="compositionally biased region" description="Basic and acidic residues" evidence="2">
    <location>
        <begin position="142"/>
        <end position="192"/>
    </location>
</feature>
<proteinExistence type="predicted"/>
<dbReference type="GO" id="GO:0007020">
    <property type="term" value="P:microtubule nucleation"/>
    <property type="evidence" value="ECO:0007669"/>
    <property type="project" value="TreeGrafter"/>
</dbReference>
<dbReference type="Proteomes" id="UP001190700">
    <property type="component" value="Unassembled WGS sequence"/>
</dbReference>
<dbReference type="PANTHER" id="PTHR46725">
    <property type="entry name" value="COILED-COIL DOMAIN-CONTAINING PROTEIN 57"/>
    <property type="match status" value="1"/>
</dbReference>
<accession>A0AAE0FX76</accession>
<evidence type="ECO:0000313" key="3">
    <source>
        <dbReference type="EMBL" id="KAK3267644.1"/>
    </source>
</evidence>
<evidence type="ECO:0000313" key="4">
    <source>
        <dbReference type="Proteomes" id="UP001190700"/>
    </source>
</evidence>
<evidence type="ECO:0000256" key="1">
    <source>
        <dbReference type="SAM" id="Coils"/>
    </source>
</evidence>
<keyword evidence="1" id="KW-0175">Coiled coil</keyword>
<comment type="caution">
    <text evidence="3">The sequence shown here is derived from an EMBL/GenBank/DDBJ whole genome shotgun (WGS) entry which is preliminary data.</text>
</comment>
<dbReference type="InterPro" id="IPR042481">
    <property type="entry name" value="CCDC57"/>
</dbReference>